<protein>
    <submittedName>
        <fullName evidence="2">Uncharacterized protein</fullName>
    </submittedName>
</protein>
<dbReference type="EMBL" id="VSWC01000105">
    <property type="protein sequence ID" value="KAA1087248.1"/>
    <property type="molecule type" value="Genomic_DNA"/>
</dbReference>
<evidence type="ECO:0000256" key="1">
    <source>
        <dbReference type="SAM" id="MobiDB-lite"/>
    </source>
</evidence>
<evidence type="ECO:0000313" key="2">
    <source>
        <dbReference type="EMBL" id="KAA1087248.1"/>
    </source>
</evidence>
<gene>
    <name evidence="2" type="ORF">PGT21_026996</name>
</gene>
<evidence type="ECO:0000313" key="3">
    <source>
        <dbReference type="Proteomes" id="UP000324748"/>
    </source>
</evidence>
<proteinExistence type="predicted"/>
<name>A0A5B0NH03_PUCGR</name>
<accession>A0A5B0NH03</accession>
<dbReference type="Proteomes" id="UP000324748">
    <property type="component" value="Unassembled WGS sequence"/>
</dbReference>
<organism evidence="2 3">
    <name type="scientific">Puccinia graminis f. sp. tritici</name>
    <dbReference type="NCBI Taxonomy" id="56615"/>
    <lineage>
        <taxon>Eukaryota</taxon>
        <taxon>Fungi</taxon>
        <taxon>Dikarya</taxon>
        <taxon>Basidiomycota</taxon>
        <taxon>Pucciniomycotina</taxon>
        <taxon>Pucciniomycetes</taxon>
        <taxon>Pucciniales</taxon>
        <taxon>Pucciniaceae</taxon>
        <taxon>Puccinia</taxon>
    </lineage>
</organism>
<comment type="caution">
    <text evidence="2">The sequence shown here is derived from an EMBL/GenBank/DDBJ whole genome shotgun (WGS) entry which is preliminary data.</text>
</comment>
<dbReference type="AlphaFoldDB" id="A0A5B0NH03"/>
<keyword evidence="3" id="KW-1185">Reference proteome</keyword>
<reference evidence="2 3" key="1">
    <citation type="submission" date="2019-05" db="EMBL/GenBank/DDBJ databases">
        <title>Emergence of the Ug99 lineage of the wheat stem rust pathogen through somatic hybridization.</title>
        <authorList>
            <person name="Li F."/>
            <person name="Upadhyaya N.M."/>
            <person name="Sperschneider J."/>
            <person name="Matny O."/>
            <person name="Nguyen-Phuc H."/>
            <person name="Mago R."/>
            <person name="Raley C."/>
            <person name="Miller M.E."/>
            <person name="Silverstein K.A.T."/>
            <person name="Henningsen E."/>
            <person name="Hirsch C.D."/>
            <person name="Visser B."/>
            <person name="Pretorius Z.A."/>
            <person name="Steffenson B.J."/>
            <person name="Schwessinger B."/>
            <person name="Dodds P.N."/>
            <person name="Figueroa M."/>
        </authorList>
    </citation>
    <scope>NUCLEOTIDE SEQUENCE [LARGE SCALE GENOMIC DNA]</scope>
    <source>
        <strain evidence="2">21-0</strain>
    </source>
</reference>
<feature type="region of interest" description="Disordered" evidence="1">
    <location>
        <begin position="53"/>
        <end position="73"/>
    </location>
</feature>
<sequence>MNNFFREQDYLALGGTASNTEDKLSSPCVQVTSAWRGSTAAEDSASTVHPILHRPGPGDDQLPGSQTISTTRRRASLVTRSLLDRGDFALN</sequence>